<dbReference type="Proteomes" id="UP001221898">
    <property type="component" value="Unassembled WGS sequence"/>
</dbReference>
<comment type="caution">
    <text evidence="2">The sequence shown here is derived from an EMBL/GenBank/DDBJ whole genome shotgun (WGS) entry which is preliminary data.</text>
</comment>
<reference evidence="2" key="1">
    <citation type="journal article" date="2023" name="Science">
        <title>Genome structures resolve the early diversification of teleost fishes.</title>
        <authorList>
            <person name="Parey E."/>
            <person name="Louis A."/>
            <person name="Montfort J."/>
            <person name="Bouchez O."/>
            <person name="Roques C."/>
            <person name="Iampietro C."/>
            <person name="Lluch J."/>
            <person name="Castinel A."/>
            <person name="Donnadieu C."/>
            <person name="Desvignes T."/>
            <person name="Floi Bucao C."/>
            <person name="Jouanno E."/>
            <person name="Wen M."/>
            <person name="Mejri S."/>
            <person name="Dirks R."/>
            <person name="Jansen H."/>
            <person name="Henkel C."/>
            <person name="Chen W.J."/>
            <person name="Zahm M."/>
            <person name="Cabau C."/>
            <person name="Klopp C."/>
            <person name="Thompson A.W."/>
            <person name="Robinson-Rechavi M."/>
            <person name="Braasch I."/>
            <person name="Lecointre G."/>
            <person name="Bobe J."/>
            <person name="Postlethwait J.H."/>
            <person name="Berthelot C."/>
            <person name="Roest Crollius H."/>
            <person name="Guiguen Y."/>
        </authorList>
    </citation>
    <scope>NUCLEOTIDE SEQUENCE</scope>
    <source>
        <strain evidence="2">NC1722</strain>
    </source>
</reference>
<evidence type="ECO:0000256" key="1">
    <source>
        <dbReference type="SAM" id="MobiDB-lite"/>
    </source>
</evidence>
<evidence type="ECO:0000313" key="2">
    <source>
        <dbReference type="EMBL" id="KAJ8417827.1"/>
    </source>
</evidence>
<name>A0AAD7TBC6_9TELE</name>
<gene>
    <name evidence="2" type="ORF">AAFF_G00226700</name>
</gene>
<dbReference type="EMBL" id="JAINUG010000003">
    <property type="protein sequence ID" value="KAJ8417827.1"/>
    <property type="molecule type" value="Genomic_DNA"/>
</dbReference>
<accession>A0AAD7TBC6</accession>
<protein>
    <submittedName>
        <fullName evidence="2">Uncharacterized protein</fullName>
    </submittedName>
</protein>
<feature type="region of interest" description="Disordered" evidence="1">
    <location>
        <begin position="1"/>
        <end position="37"/>
    </location>
</feature>
<proteinExistence type="predicted"/>
<evidence type="ECO:0000313" key="3">
    <source>
        <dbReference type="Proteomes" id="UP001221898"/>
    </source>
</evidence>
<sequence length="77" mass="8366">MFGEEPVPSQTTPRLQETRAGRRSRIKAASGTQESLKVPDAGEVRAITPLSGSRGEARRLPTVNFMAVFRRSRSAPG</sequence>
<dbReference type="AlphaFoldDB" id="A0AAD7TBC6"/>
<organism evidence="2 3">
    <name type="scientific">Aldrovandia affinis</name>
    <dbReference type="NCBI Taxonomy" id="143900"/>
    <lineage>
        <taxon>Eukaryota</taxon>
        <taxon>Metazoa</taxon>
        <taxon>Chordata</taxon>
        <taxon>Craniata</taxon>
        <taxon>Vertebrata</taxon>
        <taxon>Euteleostomi</taxon>
        <taxon>Actinopterygii</taxon>
        <taxon>Neopterygii</taxon>
        <taxon>Teleostei</taxon>
        <taxon>Notacanthiformes</taxon>
        <taxon>Halosauridae</taxon>
        <taxon>Aldrovandia</taxon>
    </lineage>
</organism>
<keyword evidence="3" id="KW-1185">Reference proteome</keyword>